<accession>A4UU50</accession>
<name>A4UU50_ICTPU</name>
<dbReference type="RefSeq" id="NP_001187170.1">
    <property type="nucleotide sequence ID" value="NM_001200241.1"/>
</dbReference>
<feature type="chain" id="PRO_5013518741" evidence="10">
    <location>
        <begin position="21"/>
        <end position="251"/>
    </location>
</feature>
<dbReference type="KEGG" id="ipu:100305001"/>
<feature type="domain" description="Ig-like" evidence="11">
    <location>
        <begin position="31"/>
        <end position="122"/>
    </location>
</feature>
<dbReference type="Proteomes" id="UP000221080">
    <property type="component" value="Chromosome 8"/>
</dbReference>
<sequence length="251" mass="28208">MTGSWNLVLIISTMYTGQSGRLWVTAQSPKPGVYQSDKKLSVDIGNSATLQCCLFEKVDEEIIWFKQQNRKQPQIIVRFFKTAGETFYSEFQNPRFRIKKHGNCFNMTISNTTMSDEATYYCALVFADGTYLKIKGDHVTTASETSKPALCDNSVVCEPTLHGNNSNMNTHKKTVLGLGMALGLCALLIFCLIYFILRRRKLNASIEDSPGMRESDAETLNYAALQFAKRKAKADKRKTGLSEDCVYSDVK</sequence>
<dbReference type="PANTHER" id="PTHR19433:SF133">
    <property type="entry name" value="IMMUNE-TYPE RECEPTOR 5 PRECURSOR-RELATED"/>
    <property type="match status" value="1"/>
</dbReference>
<evidence type="ECO:0000256" key="4">
    <source>
        <dbReference type="ARBA" id="ARBA00022859"/>
    </source>
</evidence>
<dbReference type="Gene3D" id="2.60.40.10">
    <property type="entry name" value="Immunoglobulins"/>
    <property type="match status" value="1"/>
</dbReference>
<organism evidence="12">
    <name type="scientific">Ictalurus punctatus</name>
    <name type="common">Channel catfish</name>
    <name type="synonym">Silurus punctatus</name>
    <dbReference type="NCBI Taxonomy" id="7998"/>
    <lineage>
        <taxon>Eukaryota</taxon>
        <taxon>Metazoa</taxon>
        <taxon>Chordata</taxon>
        <taxon>Craniata</taxon>
        <taxon>Vertebrata</taxon>
        <taxon>Euteleostomi</taxon>
        <taxon>Actinopterygii</taxon>
        <taxon>Neopterygii</taxon>
        <taxon>Teleostei</taxon>
        <taxon>Ostariophysi</taxon>
        <taxon>Siluriformes</taxon>
        <taxon>Ictaluridae</taxon>
        <taxon>Ictalurus</taxon>
    </lineage>
</organism>
<dbReference type="InterPro" id="IPR013783">
    <property type="entry name" value="Ig-like_fold"/>
</dbReference>
<keyword evidence="2" id="KW-1003">Cell membrane</keyword>
<dbReference type="PANTHER" id="PTHR19433">
    <property type="entry name" value="T-CELL RECEPTOR ALPHA CHAIN V REGION-RELATED"/>
    <property type="match status" value="1"/>
</dbReference>
<evidence type="ECO:0000256" key="8">
    <source>
        <dbReference type="SAM" id="MobiDB-lite"/>
    </source>
</evidence>
<dbReference type="SUPFAM" id="SSF48726">
    <property type="entry name" value="Immunoglobulin"/>
    <property type="match status" value="1"/>
</dbReference>
<keyword evidence="12 14" id="KW-0675">Receptor</keyword>
<evidence type="ECO:0000313" key="13">
    <source>
        <dbReference type="Proteomes" id="UP000221080"/>
    </source>
</evidence>
<keyword evidence="4" id="KW-0391">Immunity</keyword>
<dbReference type="GO" id="GO:0009617">
    <property type="term" value="P:response to bacterium"/>
    <property type="evidence" value="ECO:0007669"/>
    <property type="project" value="TreeGrafter"/>
</dbReference>
<dbReference type="SMART" id="SM00406">
    <property type="entry name" value="IGv"/>
    <property type="match status" value="1"/>
</dbReference>
<dbReference type="SMART" id="SM00409">
    <property type="entry name" value="IG"/>
    <property type="match status" value="1"/>
</dbReference>
<dbReference type="AlphaFoldDB" id="A4UU50"/>
<evidence type="ECO:0000256" key="5">
    <source>
        <dbReference type="ARBA" id="ARBA00023136"/>
    </source>
</evidence>
<keyword evidence="13" id="KW-1185">Reference proteome</keyword>
<dbReference type="GeneTree" id="ENSGT01120000277558"/>
<evidence type="ECO:0000313" key="12">
    <source>
        <dbReference type="EMBL" id="ABP02019.1"/>
    </source>
</evidence>
<dbReference type="InterPro" id="IPR007110">
    <property type="entry name" value="Ig-like_dom"/>
</dbReference>
<evidence type="ECO:0000256" key="6">
    <source>
        <dbReference type="ARBA" id="ARBA00023157"/>
    </source>
</evidence>
<evidence type="ECO:0000256" key="9">
    <source>
        <dbReference type="SAM" id="Phobius"/>
    </source>
</evidence>
<evidence type="ECO:0000256" key="7">
    <source>
        <dbReference type="ARBA" id="ARBA00023180"/>
    </source>
</evidence>
<evidence type="ECO:0000256" key="2">
    <source>
        <dbReference type="ARBA" id="ARBA00022475"/>
    </source>
</evidence>
<dbReference type="InterPro" id="IPR052051">
    <property type="entry name" value="TCR_complex_component"/>
</dbReference>
<reference evidence="14" key="3">
    <citation type="submission" date="2025-04" db="UniProtKB">
        <authorList>
            <consortium name="RefSeq"/>
        </authorList>
    </citation>
    <scope>IDENTIFICATION</scope>
</reference>
<keyword evidence="6" id="KW-1015">Disulfide bond</keyword>
<dbReference type="GO" id="GO:0002376">
    <property type="term" value="P:immune system process"/>
    <property type="evidence" value="ECO:0007669"/>
    <property type="project" value="UniProtKB-KW"/>
</dbReference>
<keyword evidence="5 9" id="KW-0472">Membrane</keyword>
<dbReference type="Pfam" id="PF07686">
    <property type="entry name" value="V-set"/>
    <property type="match status" value="1"/>
</dbReference>
<dbReference type="GO" id="GO:0005886">
    <property type="term" value="C:plasma membrane"/>
    <property type="evidence" value="ECO:0007669"/>
    <property type="project" value="UniProtKB-SubCell"/>
</dbReference>
<feature type="signal peptide" evidence="10">
    <location>
        <begin position="1"/>
        <end position="20"/>
    </location>
</feature>
<evidence type="ECO:0000259" key="11">
    <source>
        <dbReference type="PROSITE" id="PS50835"/>
    </source>
</evidence>
<keyword evidence="7" id="KW-0325">Glycoprotein</keyword>
<comment type="subcellular location">
    <subcellularLocation>
        <location evidence="1">Cell membrane</location>
    </subcellularLocation>
</comment>
<evidence type="ECO:0000256" key="1">
    <source>
        <dbReference type="ARBA" id="ARBA00004236"/>
    </source>
</evidence>
<dbReference type="PROSITE" id="PS50835">
    <property type="entry name" value="IG_LIKE"/>
    <property type="match status" value="1"/>
</dbReference>
<dbReference type="GeneID" id="100305001"/>
<dbReference type="CDD" id="cd00099">
    <property type="entry name" value="IgV"/>
    <property type="match status" value="1"/>
</dbReference>
<protein>
    <submittedName>
        <fullName evidence="12 14">Novel immune-type receptor 13</fullName>
    </submittedName>
</protein>
<gene>
    <name evidence="14" type="primary">LOC100305001</name>
</gene>
<proteinExistence type="evidence at transcript level"/>
<dbReference type="InterPro" id="IPR036179">
    <property type="entry name" value="Ig-like_dom_sf"/>
</dbReference>
<dbReference type="EMBL" id="EF490803">
    <property type="protein sequence ID" value="ABP02019.1"/>
    <property type="molecule type" value="mRNA"/>
</dbReference>
<keyword evidence="9" id="KW-0812">Transmembrane</keyword>
<dbReference type="InterPro" id="IPR013106">
    <property type="entry name" value="Ig_V-set"/>
</dbReference>
<feature type="region of interest" description="Disordered" evidence="8">
    <location>
        <begin position="232"/>
        <end position="251"/>
    </location>
</feature>
<evidence type="ECO:0000313" key="14">
    <source>
        <dbReference type="RefSeq" id="NP_001187170.1"/>
    </source>
</evidence>
<evidence type="ECO:0000256" key="10">
    <source>
        <dbReference type="SAM" id="SignalP"/>
    </source>
</evidence>
<keyword evidence="9" id="KW-1133">Transmembrane helix</keyword>
<dbReference type="InterPro" id="IPR003599">
    <property type="entry name" value="Ig_sub"/>
</dbReference>
<evidence type="ECO:0000256" key="3">
    <source>
        <dbReference type="ARBA" id="ARBA00022729"/>
    </source>
</evidence>
<feature type="transmembrane region" description="Helical" evidence="9">
    <location>
        <begin position="175"/>
        <end position="197"/>
    </location>
</feature>
<dbReference type="OrthoDB" id="6370831at2759"/>
<reference evidence="12 14" key="1">
    <citation type="journal article" date="2007" name="Immunogenetics">
        <title>Characterization of additional novel immune type receptors in channel catfish, Ictalurus punctatus.</title>
        <authorList>
            <person name="Evenhuis J."/>
            <person name="Bengten E."/>
            <person name="Snell C."/>
            <person name="Quiniou S.M."/>
            <person name="Miller N.W."/>
            <person name="Wilson M."/>
        </authorList>
    </citation>
    <scope>NUCLEOTIDE SEQUENCE</scope>
</reference>
<reference evidence="13" key="2">
    <citation type="journal article" date="2016" name="Nat. Commun.">
        <title>The channel catfish genome sequence provides insights into the evolution of scale formation in teleosts.</title>
        <authorList>
            <person name="Liu Z."/>
            <person name="Liu S."/>
            <person name="Yao J."/>
            <person name="Bao L."/>
            <person name="Zhang J."/>
            <person name="Li Y."/>
            <person name="Jiang C."/>
            <person name="Sun L."/>
            <person name="Wang R."/>
            <person name="Zhang Y."/>
            <person name="Zhou T."/>
            <person name="Zeng Q."/>
            <person name="Fu Q."/>
            <person name="Gao S."/>
            <person name="Li N."/>
            <person name="Koren S."/>
            <person name="Jiang Y."/>
            <person name="Zimin A."/>
            <person name="Xu P."/>
            <person name="Phillippy A.M."/>
            <person name="Geng X."/>
            <person name="Song L."/>
            <person name="Sun F."/>
            <person name="Li C."/>
            <person name="Wang X."/>
            <person name="Chen A."/>
            <person name="Jin Y."/>
            <person name="Yuan Z."/>
            <person name="Yang Y."/>
            <person name="Tan S."/>
            <person name="Peatman E."/>
            <person name="Lu J."/>
            <person name="Qin Z."/>
            <person name="Dunham R."/>
            <person name="Li Z."/>
            <person name="Sonstegard T."/>
            <person name="Feng J."/>
            <person name="Danzmann R.G."/>
            <person name="Schroeder S."/>
            <person name="Scheffler B."/>
            <person name="Duke M.V."/>
            <person name="Ballard L."/>
            <person name="Kucuktas H."/>
            <person name="Kaltenboeck L."/>
            <person name="Liu H."/>
            <person name="Armbruster J."/>
            <person name="Xie Y."/>
            <person name="Kirby M.L."/>
            <person name="Tian Y."/>
            <person name="Flanagan M.E."/>
            <person name="Mu W."/>
            <person name="Waldbieser G.C."/>
        </authorList>
    </citation>
    <scope>NUCLEOTIDE SEQUENCE [LARGE SCALE GENOMIC DNA]</scope>
    <source>
        <strain evidence="13">SDA103</strain>
    </source>
</reference>
<keyword evidence="3 10" id="KW-0732">Signal</keyword>